<sequence>MPAPATIGYHIVIKEYSLVVAVSRLQQSGLLLESVREFPLSSTTEIEECLKSLAPDGRSDGLTASVSVRGRGALLRLGTAPVSEWIREPECASLTPAFQASASVTGDVNGVEKKGQGATLQALLSGANLESAKALLKQWNVTPSRITVTPFATVGALVSWLQKAGGTVAMLDLGETSSFWLVADRSGLTAIRPSVLTMEALAEILRLELGLRFKGAAAKLFFNEQYDFGEVLPRIGARIAEALKPELEALPGSSSALVFCEGLPERQAWFGGLLAESLGRKRLEVDAKALFAGAGLACGVGVPALSEVWLGALQTVRSSVAPTSIRLAEWRSMAASSSAPDQEAKPAAAAPAPSSPAPVSKSPAPAVVAPVRTVASVQAPAARPAPQEVATKPSPMTVIAGKPYVPGSKAAAAAVAEPVRAAAPSAVAIAEKPVPAPKPAAKVPALVIAPAPSLPKAEPEPARIPQPKSEPPKPPKPPEARGSSVLAYPLPGSKASSGRAPKEPRQKPPFWKTGAGMAIAAVAVVATAVILWLVTQMQSEKAAITAEKVRAQQETQAVMAKAKAAEAKAQAEAAARRQLESETSAKLASLDAARRAAEAKATREAAARLANARGGLTVATNPAGATVKVGSILSQASPARFDDLKIGTYPVVVSLPGYDEVRKEVKIQENATTDLGVIALHRQTGSVEIVSTPVGAHFELRRADSVKLGAQPRQGVTPASLSDLPTGLYSIAIDYRGVGRQTGTVAIESGGVARSSWEFALGGIEITSTPSDATVSQAGKVLGRTPLTLANLPAGTQTYDVSRAGYTTSQVNALIVKGDTRSLNVVLALSDRIYRLSELDHEPQVLRSDSLKLPSSLSTSTEYRAVIAMTVGRDGVPRDLEIVRSSDPEFGRICKAAAAGWRFKPGTVKGRPVSTRVAIPFVTNPS</sequence>
<feature type="domain" description="PEGA" evidence="5">
    <location>
        <begin position="614"/>
        <end position="675"/>
    </location>
</feature>
<protein>
    <submittedName>
        <fullName evidence="6">PEGA domain protein</fullName>
    </submittedName>
</protein>
<dbReference type="InterPro" id="IPR013229">
    <property type="entry name" value="PEGA"/>
</dbReference>
<keyword evidence="3" id="KW-0472">Membrane</keyword>
<evidence type="ECO:0000256" key="3">
    <source>
        <dbReference type="SAM" id="Phobius"/>
    </source>
</evidence>
<feature type="region of interest" description="Disordered" evidence="2">
    <location>
        <begin position="336"/>
        <end position="363"/>
    </location>
</feature>
<evidence type="ECO:0000256" key="1">
    <source>
        <dbReference type="SAM" id="Coils"/>
    </source>
</evidence>
<dbReference type="PANTHER" id="PTHR36194">
    <property type="entry name" value="S-LAYER-LIKE PROTEIN"/>
    <property type="match status" value="1"/>
</dbReference>
<dbReference type="Pfam" id="PF03544">
    <property type="entry name" value="TonB_C"/>
    <property type="match status" value="1"/>
</dbReference>
<keyword evidence="1" id="KW-0175">Coiled coil</keyword>
<feature type="compositionally biased region" description="Basic and acidic residues" evidence="2">
    <location>
        <begin position="470"/>
        <end position="479"/>
    </location>
</feature>
<keyword evidence="3" id="KW-1133">Transmembrane helix</keyword>
<dbReference type="PANTHER" id="PTHR36194:SF1">
    <property type="entry name" value="S-LAYER-LIKE PROTEIN"/>
    <property type="match status" value="1"/>
</dbReference>
<accession>A0A1J5SDB3</accession>
<feature type="region of interest" description="Disordered" evidence="2">
    <location>
        <begin position="454"/>
        <end position="509"/>
    </location>
</feature>
<dbReference type="SUPFAM" id="SSF74653">
    <property type="entry name" value="TolA/TonB C-terminal domain"/>
    <property type="match status" value="1"/>
</dbReference>
<feature type="domain" description="PEGA" evidence="5">
    <location>
        <begin position="762"/>
        <end position="828"/>
    </location>
</feature>
<evidence type="ECO:0000256" key="2">
    <source>
        <dbReference type="SAM" id="MobiDB-lite"/>
    </source>
</evidence>
<dbReference type="Gene3D" id="3.30.1150.10">
    <property type="match status" value="1"/>
</dbReference>
<feature type="transmembrane region" description="Helical" evidence="3">
    <location>
        <begin position="514"/>
        <end position="534"/>
    </location>
</feature>
<reference evidence="6" key="1">
    <citation type="submission" date="2016-10" db="EMBL/GenBank/DDBJ databases">
        <title>Sequence of Gallionella enrichment culture.</title>
        <authorList>
            <person name="Poehlein A."/>
            <person name="Muehling M."/>
            <person name="Daniel R."/>
        </authorList>
    </citation>
    <scope>NUCLEOTIDE SEQUENCE</scope>
</reference>
<dbReference type="Pfam" id="PF08308">
    <property type="entry name" value="PEGA"/>
    <property type="match status" value="2"/>
</dbReference>
<keyword evidence="3" id="KW-0812">Transmembrane</keyword>
<name>A0A1J5SDB3_9ZZZZ</name>
<feature type="domain" description="TonB C-terminal" evidence="4">
    <location>
        <begin position="866"/>
        <end position="921"/>
    </location>
</feature>
<dbReference type="InterPro" id="IPR037682">
    <property type="entry name" value="TonB_C"/>
</dbReference>
<feature type="coiled-coil region" evidence="1">
    <location>
        <begin position="534"/>
        <end position="582"/>
    </location>
</feature>
<evidence type="ECO:0000259" key="5">
    <source>
        <dbReference type="Pfam" id="PF08308"/>
    </source>
</evidence>
<dbReference type="AlphaFoldDB" id="A0A1J5SDB3"/>
<comment type="caution">
    <text evidence="6">The sequence shown here is derived from an EMBL/GenBank/DDBJ whole genome shotgun (WGS) entry which is preliminary data.</text>
</comment>
<dbReference type="GO" id="GO:0055085">
    <property type="term" value="P:transmembrane transport"/>
    <property type="evidence" value="ECO:0007669"/>
    <property type="project" value="InterPro"/>
</dbReference>
<dbReference type="EMBL" id="MLJW01000043">
    <property type="protein sequence ID" value="OIR06481.1"/>
    <property type="molecule type" value="Genomic_DNA"/>
</dbReference>
<evidence type="ECO:0000313" key="6">
    <source>
        <dbReference type="EMBL" id="OIR06481.1"/>
    </source>
</evidence>
<evidence type="ECO:0000259" key="4">
    <source>
        <dbReference type="Pfam" id="PF03544"/>
    </source>
</evidence>
<proteinExistence type="predicted"/>
<gene>
    <name evidence="6" type="ORF">GALL_113980</name>
</gene>
<organism evidence="6">
    <name type="scientific">mine drainage metagenome</name>
    <dbReference type="NCBI Taxonomy" id="410659"/>
    <lineage>
        <taxon>unclassified sequences</taxon>
        <taxon>metagenomes</taxon>
        <taxon>ecological metagenomes</taxon>
    </lineage>
</organism>
<feature type="compositionally biased region" description="Low complexity" evidence="2">
    <location>
        <begin position="345"/>
        <end position="363"/>
    </location>
</feature>